<name>A0A1L7WI22_9HELO</name>
<reference evidence="2 3" key="1">
    <citation type="submission" date="2016-03" db="EMBL/GenBank/DDBJ databases">
        <authorList>
            <person name="Ploux O."/>
        </authorList>
    </citation>
    <scope>NUCLEOTIDE SEQUENCE [LARGE SCALE GENOMIC DNA]</scope>
    <source>
        <strain evidence="2 3">UAMH 11012</strain>
    </source>
</reference>
<dbReference type="EMBL" id="FJOG01000002">
    <property type="protein sequence ID" value="CZR52387.1"/>
    <property type="molecule type" value="Genomic_DNA"/>
</dbReference>
<protein>
    <submittedName>
        <fullName evidence="2">Uncharacterized protein</fullName>
    </submittedName>
</protein>
<accession>A0A1L7WI22</accession>
<dbReference type="Proteomes" id="UP000184330">
    <property type="component" value="Unassembled WGS sequence"/>
</dbReference>
<feature type="region of interest" description="Disordered" evidence="1">
    <location>
        <begin position="151"/>
        <end position="170"/>
    </location>
</feature>
<dbReference type="AlphaFoldDB" id="A0A1L7WI22"/>
<organism evidence="2 3">
    <name type="scientific">Phialocephala subalpina</name>
    <dbReference type="NCBI Taxonomy" id="576137"/>
    <lineage>
        <taxon>Eukaryota</taxon>
        <taxon>Fungi</taxon>
        <taxon>Dikarya</taxon>
        <taxon>Ascomycota</taxon>
        <taxon>Pezizomycotina</taxon>
        <taxon>Leotiomycetes</taxon>
        <taxon>Helotiales</taxon>
        <taxon>Mollisiaceae</taxon>
        <taxon>Phialocephala</taxon>
        <taxon>Phialocephala fortinii species complex</taxon>
    </lineage>
</organism>
<sequence length="187" mass="21238">MWSSMARLTLARRAVLPRHATRSISRPLTLTQCHYYRVQQTRAFSQTPKPQWFIDPRKIISFGERLGEQPMTQYSPPVRHLLIKVIEGTQRMKKVVEDVERDEQENGMSEEESAESTANAFTLLVMIIILGNITFIQGLRRWLWGGESESEGLDGSLTSPKSDQDGIESDIQGGWDRVRAFSSGAVE</sequence>
<evidence type="ECO:0000256" key="1">
    <source>
        <dbReference type="SAM" id="MobiDB-lite"/>
    </source>
</evidence>
<evidence type="ECO:0000313" key="2">
    <source>
        <dbReference type="EMBL" id="CZR52387.1"/>
    </source>
</evidence>
<keyword evidence="3" id="KW-1185">Reference proteome</keyword>
<proteinExistence type="predicted"/>
<gene>
    <name evidence="2" type="ORF">PAC_02264</name>
</gene>
<evidence type="ECO:0000313" key="3">
    <source>
        <dbReference type="Proteomes" id="UP000184330"/>
    </source>
</evidence>